<reference evidence="3 4" key="1">
    <citation type="journal article" date="2017" name="ISME J.">
        <title>Potential for microbial H2 and metal transformations associated with novel bacteria and archaea in deep terrestrial subsurface sediments.</title>
        <authorList>
            <person name="Hernsdorf A.W."/>
            <person name="Amano Y."/>
            <person name="Miyakawa K."/>
            <person name="Ise K."/>
            <person name="Suzuki Y."/>
            <person name="Anantharaman K."/>
            <person name="Probst A."/>
            <person name="Burstein D."/>
            <person name="Thomas B.C."/>
            <person name="Banfield J.F."/>
        </authorList>
    </citation>
    <scope>NUCLEOTIDE SEQUENCE [LARGE SCALE GENOMIC DNA]</scope>
    <source>
        <strain evidence="3">HGW-Falkowbacteria-2</strain>
    </source>
</reference>
<evidence type="ECO:0000259" key="2">
    <source>
        <dbReference type="Pfam" id="PF00206"/>
    </source>
</evidence>
<comment type="caution">
    <text evidence="3">The sequence shown here is derived from an EMBL/GenBank/DDBJ whole genome shotgun (WGS) entry which is preliminary data.</text>
</comment>
<protein>
    <recommendedName>
        <fullName evidence="2">Fumarate lyase N-terminal domain-containing protein</fullName>
    </recommendedName>
</protein>
<gene>
    <name evidence="3" type="ORF">CVU83_00265</name>
</gene>
<keyword evidence="1" id="KW-0456">Lyase</keyword>
<dbReference type="PANTHER" id="PTHR43172:SF1">
    <property type="entry name" value="ADENYLOSUCCINATE LYASE"/>
    <property type="match status" value="1"/>
</dbReference>
<dbReference type="Gene3D" id="1.20.200.10">
    <property type="entry name" value="Fumarase/aspartase (Central domain)"/>
    <property type="match status" value="1"/>
</dbReference>
<dbReference type="AlphaFoldDB" id="A0A2N2E3N8"/>
<dbReference type="GO" id="GO:0044208">
    <property type="term" value="P:'de novo' AMP biosynthetic process"/>
    <property type="evidence" value="ECO:0007669"/>
    <property type="project" value="TreeGrafter"/>
</dbReference>
<dbReference type="SUPFAM" id="SSF48557">
    <property type="entry name" value="L-aspartase-like"/>
    <property type="match status" value="1"/>
</dbReference>
<sequence>MLKLANHNPFIFKPKPIEVMTQNKNFALPGNPRYQPKSLVDYFGYDNLYTFVGQVEFVALKHIITALIDLDLADKSLLKKINIKAFSSLTTTEVDEYERKVTKHDIRAFVQLLRPKLDPEVSRYLHILLTSYDVIDTAAALRFKESYEHVIRPAVETLLLELCAMMRENASVLQIGRTHGQHAVPITVGFWLSTIANRIMNNLMDLDNASRRLVGKIAGPVGAYNAYVALGLDKKYPPRIFESMILADLGLIAPPVSTQIVPPEPLANFLFAAVKLSASLAQFANDCRHLMRTEIAEIREEYVQGQVGSSTMAHKRNPIVFETIVGAWLKNKAEFSKVMDTMISEHQRDLTGSSLMRDFPTIIINLQTQLDNLLRKNADGETFLSRVKIDREALNTNFEQSADVIMAEPIYIALQLFGYEGDAHKFVNEVLLPQAKDRQTDLADMLMLISYDDPKLKKVVEAMPSEAYESLFHPEKYTGKSEETALRIATDIEEQINTQEYRAQ</sequence>
<evidence type="ECO:0000256" key="1">
    <source>
        <dbReference type="ARBA" id="ARBA00023239"/>
    </source>
</evidence>
<proteinExistence type="predicted"/>
<dbReference type="CDD" id="cd01595">
    <property type="entry name" value="Adenylsuccinate_lyase_like"/>
    <property type="match status" value="1"/>
</dbReference>
<dbReference type="InterPro" id="IPR008948">
    <property type="entry name" value="L-Aspartase-like"/>
</dbReference>
<evidence type="ECO:0000313" key="3">
    <source>
        <dbReference type="EMBL" id="PKM89334.1"/>
    </source>
</evidence>
<dbReference type="PROSITE" id="PS00163">
    <property type="entry name" value="FUMARATE_LYASES"/>
    <property type="match status" value="1"/>
</dbReference>
<dbReference type="InterPro" id="IPR020557">
    <property type="entry name" value="Fumarate_lyase_CS"/>
</dbReference>
<dbReference type="InterPro" id="IPR024083">
    <property type="entry name" value="Fumarase/histidase_N"/>
</dbReference>
<organism evidence="3 4">
    <name type="scientific">Candidatus Falkowbacteria bacterium HGW-Falkowbacteria-2</name>
    <dbReference type="NCBI Taxonomy" id="2013769"/>
    <lineage>
        <taxon>Bacteria</taxon>
        <taxon>Candidatus Falkowiibacteriota</taxon>
    </lineage>
</organism>
<dbReference type="Proteomes" id="UP000233325">
    <property type="component" value="Unassembled WGS sequence"/>
</dbReference>
<dbReference type="Pfam" id="PF00206">
    <property type="entry name" value="Lyase_1"/>
    <property type="match status" value="1"/>
</dbReference>
<evidence type="ECO:0000313" key="4">
    <source>
        <dbReference type="Proteomes" id="UP000233325"/>
    </source>
</evidence>
<feature type="domain" description="Fumarate lyase N-terminal" evidence="2">
    <location>
        <begin position="111"/>
        <end position="326"/>
    </location>
</feature>
<dbReference type="GO" id="GO:0004018">
    <property type="term" value="F:N6-(1,2-dicarboxyethyl)AMP AMP-lyase (fumarate-forming) activity"/>
    <property type="evidence" value="ECO:0007669"/>
    <property type="project" value="TreeGrafter"/>
</dbReference>
<dbReference type="EMBL" id="PHAH01000002">
    <property type="protein sequence ID" value="PKM89334.1"/>
    <property type="molecule type" value="Genomic_DNA"/>
</dbReference>
<dbReference type="InterPro" id="IPR022761">
    <property type="entry name" value="Fumarate_lyase_N"/>
</dbReference>
<dbReference type="GO" id="GO:0005829">
    <property type="term" value="C:cytosol"/>
    <property type="evidence" value="ECO:0007669"/>
    <property type="project" value="TreeGrafter"/>
</dbReference>
<dbReference type="GO" id="GO:0070626">
    <property type="term" value="F:(S)-2-(5-amino-1-(5-phospho-D-ribosyl)imidazole-4-carboxamido) succinate lyase (fumarate-forming) activity"/>
    <property type="evidence" value="ECO:0007669"/>
    <property type="project" value="TreeGrafter"/>
</dbReference>
<dbReference type="PANTHER" id="PTHR43172">
    <property type="entry name" value="ADENYLOSUCCINATE LYASE"/>
    <property type="match status" value="1"/>
</dbReference>
<accession>A0A2N2E3N8</accession>
<dbReference type="Gene3D" id="1.10.275.10">
    <property type="entry name" value="Fumarase/aspartase (N-terminal domain)"/>
    <property type="match status" value="1"/>
</dbReference>
<dbReference type="InterPro" id="IPR000362">
    <property type="entry name" value="Fumarate_lyase_fam"/>
</dbReference>
<name>A0A2N2E3N8_9BACT</name>
<dbReference type="PRINTS" id="PR00149">
    <property type="entry name" value="FUMRATELYASE"/>
</dbReference>